<feature type="compositionally biased region" description="Acidic residues" evidence="1">
    <location>
        <begin position="479"/>
        <end position="513"/>
    </location>
</feature>
<dbReference type="AlphaFoldDB" id="A0AAD7IHJ0"/>
<proteinExistence type="predicted"/>
<sequence>MDPRPLPQLGDVAAWRFVGEPVDLNLHFFPTLETNTEHKTLYQAILNQKFVPDRPANAILCLLWTHSPKDSIQLRRLFLACAGIDIPDQQTEQIYSEVQEKLFGTSKMPATSISISLFYRILVHRLRTETALLLPISTLTDDFLLPPSPDFVIFVRLSARQNHEPLLHQYFDWLPWIQPDEGRDLRYAFSHGNWSTIGLFREVLNAMFGYHLVDNATNIPIYRDKACLNLVGDEETLQGAFYVTLQTDTLDQIPRFWDDSGPPKRDPKFGPAVMTRCNTRCAFSSSETLDPEDDLEAAHIFPRTGWRVFAYILKQFCPRTTVADIDHICNGLAIWLAIQRPWDRHRAAISFSRLLLILAKKSYPLSVLHLAKITSTTFVPKVYTKEFMTLIKLRFSQTMLEWFATTELQTLLARMGTALGPPKLEGLKKPFPAGAEDEMEGPELGPDPGHGKGADGGADNGLDEEADTGDREGGNGPSDDSEGEGDDDPGVDGAVEDWAEENETDEDGAEENEVEIDQKAPHYANCFCDTDADDQGPCVLLLFGATQLWSVFSREEATV</sequence>
<name>A0AAD7IHJ0_9AGAR</name>
<organism evidence="2 3">
    <name type="scientific">Mycena metata</name>
    <dbReference type="NCBI Taxonomy" id="1033252"/>
    <lineage>
        <taxon>Eukaryota</taxon>
        <taxon>Fungi</taxon>
        <taxon>Dikarya</taxon>
        <taxon>Basidiomycota</taxon>
        <taxon>Agaricomycotina</taxon>
        <taxon>Agaricomycetes</taxon>
        <taxon>Agaricomycetidae</taxon>
        <taxon>Agaricales</taxon>
        <taxon>Marasmiineae</taxon>
        <taxon>Mycenaceae</taxon>
        <taxon>Mycena</taxon>
    </lineage>
</organism>
<evidence type="ECO:0000313" key="3">
    <source>
        <dbReference type="Proteomes" id="UP001215598"/>
    </source>
</evidence>
<comment type="caution">
    <text evidence="2">The sequence shown here is derived from an EMBL/GenBank/DDBJ whole genome shotgun (WGS) entry which is preliminary data.</text>
</comment>
<accession>A0AAD7IHJ0</accession>
<evidence type="ECO:0000313" key="2">
    <source>
        <dbReference type="EMBL" id="KAJ7743112.1"/>
    </source>
</evidence>
<keyword evidence="3" id="KW-1185">Reference proteome</keyword>
<evidence type="ECO:0000256" key="1">
    <source>
        <dbReference type="SAM" id="MobiDB-lite"/>
    </source>
</evidence>
<protein>
    <submittedName>
        <fullName evidence="2">Uncharacterized protein</fullName>
    </submittedName>
</protein>
<reference evidence="2" key="1">
    <citation type="submission" date="2023-03" db="EMBL/GenBank/DDBJ databases">
        <title>Massive genome expansion in bonnet fungi (Mycena s.s.) driven by repeated elements and novel gene families across ecological guilds.</title>
        <authorList>
            <consortium name="Lawrence Berkeley National Laboratory"/>
            <person name="Harder C.B."/>
            <person name="Miyauchi S."/>
            <person name="Viragh M."/>
            <person name="Kuo A."/>
            <person name="Thoen E."/>
            <person name="Andreopoulos B."/>
            <person name="Lu D."/>
            <person name="Skrede I."/>
            <person name="Drula E."/>
            <person name="Henrissat B."/>
            <person name="Morin E."/>
            <person name="Kohler A."/>
            <person name="Barry K."/>
            <person name="LaButti K."/>
            <person name="Morin E."/>
            <person name="Salamov A."/>
            <person name="Lipzen A."/>
            <person name="Mereny Z."/>
            <person name="Hegedus B."/>
            <person name="Baldrian P."/>
            <person name="Stursova M."/>
            <person name="Weitz H."/>
            <person name="Taylor A."/>
            <person name="Grigoriev I.V."/>
            <person name="Nagy L.G."/>
            <person name="Martin F."/>
            <person name="Kauserud H."/>
        </authorList>
    </citation>
    <scope>NUCLEOTIDE SEQUENCE</scope>
    <source>
        <strain evidence="2">CBHHK182m</strain>
    </source>
</reference>
<feature type="region of interest" description="Disordered" evidence="1">
    <location>
        <begin position="423"/>
        <end position="513"/>
    </location>
</feature>
<gene>
    <name evidence="2" type="ORF">B0H16DRAFT_1561899</name>
</gene>
<dbReference type="Proteomes" id="UP001215598">
    <property type="component" value="Unassembled WGS sequence"/>
</dbReference>
<dbReference type="EMBL" id="JARKIB010000092">
    <property type="protein sequence ID" value="KAJ7743112.1"/>
    <property type="molecule type" value="Genomic_DNA"/>
</dbReference>